<feature type="transmembrane region" description="Helical" evidence="13">
    <location>
        <begin position="424"/>
        <end position="446"/>
    </location>
</feature>
<comment type="similarity">
    <text evidence="3">Belongs to the multi antimicrobial extrusion (MATE) (TC 2.A.66.1) family.</text>
</comment>
<evidence type="ECO:0000256" key="12">
    <source>
        <dbReference type="ARBA" id="ARBA00031636"/>
    </source>
</evidence>
<feature type="transmembrane region" description="Helical" evidence="13">
    <location>
        <begin position="102"/>
        <end position="123"/>
    </location>
</feature>
<feature type="transmembrane region" description="Helical" evidence="13">
    <location>
        <begin position="146"/>
        <end position="167"/>
    </location>
</feature>
<feature type="transmembrane region" description="Helical" evidence="13">
    <location>
        <begin position="290"/>
        <end position="311"/>
    </location>
</feature>
<feature type="transmembrane region" description="Helical" evidence="13">
    <location>
        <begin position="332"/>
        <end position="352"/>
    </location>
</feature>
<keyword evidence="6" id="KW-0050">Antiport</keyword>
<evidence type="ECO:0000313" key="14">
    <source>
        <dbReference type="EMBL" id="HIT99874.1"/>
    </source>
</evidence>
<evidence type="ECO:0000256" key="1">
    <source>
        <dbReference type="ARBA" id="ARBA00003408"/>
    </source>
</evidence>
<dbReference type="CDD" id="cd13137">
    <property type="entry name" value="MATE_NorM_like"/>
    <property type="match status" value="1"/>
</dbReference>
<feature type="transmembrane region" description="Helical" evidence="13">
    <location>
        <begin position="179"/>
        <end position="199"/>
    </location>
</feature>
<evidence type="ECO:0000256" key="5">
    <source>
        <dbReference type="ARBA" id="ARBA00022448"/>
    </source>
</evidence>
<evidence type="ECO:0000256" key="2">
    <source>
        <dbReference type="ARBA" id="ARBA00004651"/>
    </source>
</evidence>
<sequence>MFKKNEENQSIEGSDAELMFSNRFLVKLLWPLFVEQFLIFAVGLVDSVMVASVGEAAVSAVSLVDSIMALLITVMTALATGGAVVVGQFLGQKKKEEAGKAADQLLLFVLVLSLFIIAFMYIMKDLLLDLIFGDIEDEVMAYCNTYYLIVVASVPFIAVYNVGSALFRSTGNSKMSMNVSLLMNAINVAGNAMLIYGFHRGVEGVAIPTLVSRAVAALIMYVCLRNQNLEVHISRRFVFKFNGGLVKNILKIGIPNGVENSMFQLGKLILLSLVSGFGTASIAANAVSNAVAMIAVLPGMAVGYGIVSVISRCVGSGDYIQVKYYAVKLIKWAYMLLIIVNVVIVLLIPVIMNIYGLSEETASIASKIILFHSIWAVTIWPLSFSIPNVLRAASDVMYTMVVGVGSMWIFRICCGFLLGKTLGLGVFGVWISMIIDWAVRSICFVARYKRGKWKEKA</sequence>
<feature type="transmembrane region" description="Helical" evidence="13">
    <location>
        <begin position="66"/>
        <end position="90"/>
    </location>
</feature>
<dbReference type="PANTHER" id="PTHR43298:SF2">
    <property type="entry name" value="FMN_FAD EXPORTER YEEO-RELATED"/>
    <property type="match status" value="1"/>
</dbReference>
<evidence type="ECO:0000256" key="7">
    <source>
        <dbReference type="ARBA" id="ARBA00022475"/>
    </source>
</evidence>
<evidence type="ECO:0000313" key="15">
    <source>
        <dbReference type="Proteomes" id="UP000824159"/>
    </source>
</evidence>
<keyword evidence="5" id="KW-0813">Transport</keyword>
<evidence type="ECO:0000256" key="11">
    <source>
        <dbReference type="ARBA" id="ARBA00023136"/>
    </source>
</evidence>
<dbReference type="GO" id="GO:0006811">
    <property type="term" value="P:monoatomic ion transport"/>
    <property type="evidence" value="ECO:0007669"/>
    <property type="project" value="UniProtKB-KW"/>
</dbReference>
<dbReference type="EMBL" id="DVLX01000082">
    <property type="protein sequence ID" value="HIT99874.1"/>
    <property type="molecule type" value="Genomic_DNA"/>
</dbReference>
<proteinExistence type="inferred from homology"/>
<dbReference type="PANTHER" id="PTHR43298">
    <property type="entry name" value="MULTIDRUG RESISTANCE PROTEIN NORM-RELATED"/>
    <property type="match status" value="1"/>
</dbReference>
<keyword evidence="10" id="KW-0406">Ion transport</keyword>
<keyword evidence="8 13" id="KW-0812">Transmembrane</keyword>
<dbReference type="GO" id="GO:0005886">
    <property type="term" value="C:plasma membrane"/>
    <property type="evidence" value="ECO:0007669"/>
    <property type="project" value="UniProtKB-SubCell"/>
</dbReference>
<keyword evidence="7" id="KW-1003">Cell membrane</keyword>
<dbReference type="GO" id="GO:0042910">
    <property type="term" value="F:xenobiotic transmembrane transporter activity"/>
    <property type="evidence" value="ECO:0007669"/>
    <property type="project" value="InterPro"/>
</dbReference>
<feature type="transmembrane region" description="Helical" evidence="13">
    <location>
        <begin position="364"/>
        <end position="384"/>
    </location>
</feature>
<protein>
    <recommendedName>
        <fullName evidence="4">Probable multidrug resistance protein NorM</fullName>
    </recommendedName>
    <alternativeName>
        <fullName evidence="12">Multidrug-efflux transporter</fullName>
    </alternativeName>
</protein>
<dbReference type="InterPro" id="IPR048279">
    <property type="entry name" value="MdtK-like"/>
</dbReference>
<reference evidence="14" key="1">
    <citation type="submission" date="2020-10" db="EMBL/GenBank/DDBJ databases">
        <authorList>
            <person name="Gilroy R."/>
        </authorList>
    </citation>
    <scope>NUCLEOTIDE SEQUENCE</scope>
    <source>
        <strain evidence="14">CHK176-22527</strain>
    </source>
</reference>
<evidence type="ECO:0000256" key="8">
    <source>
        <dbReference type="ARBA" id="ARBA00022692"/>
    </source>
</evidence>
<dbReference type="Proteomes" id="UP000824159">
    <property type="component" value="Unassembled WGS sequence"/>
</dbReference>
<evidence type="ECO:0000256" key="13">
    <source>
        <dbReference type="SAM" id="Phobius"/>
    </source>
</evidence>
<dbReference type="Pfam" id="PF01554">
    <property type="entry name" value="MatE"/>
    <property type="match status" value="2"/>
</dbReference>
<dbReference type="AlphaFoldDB" id="A0A9D1KVV8"/>
<comment type="caution">
    <text evidence="14">The sequence shown here is derived from an EMBL/GenBank/DDBJ whole genome shotgun (WGS) entry which is preliminary data.</text>
</comment>
<dbReference type="NCBIfam" id="TIGR00797">
    <property type="entry name" value="matE"/>
    <property type="match status" value="1"/>
</dbReference>
<comment type="function">
    <text evidence="1">Multidrug efflux pump.</text>
</comment>
<evidence type="ECO:0000256" key="4">
    <source>
        <dbReference type="ARBA" id="ARBA00020268"/>
    </source>
</evidence>
<feature type="transmembrane region" description="Helical" evidence="13">
    <location>
        <begin position="28"/>
        <end position="54"/>
    </location>
</feature>
<accession>A0A9D1KVV8</accession>
<keyword evidence="11 13" id="KW-0472">Membrane</keyword>
<dbReference type="GO" id="GO:0015297">
    <property type="term" value="F:antiporter activity"/>
    <property type="evidence" value="ECO:0007669"/>
    <property type="project" value="UniProtKB-KW"/>
</dbReference>
<comment type="subcellular location">
    <subcellularLocation>
        <location evidence="2">Cell membrane</location>
        <topology evidence="2">Multi-pass membrane protein</topology>
    </subcellularLocation>
</comment>
<name>A0A9D1KVV8_9FIRM</name>
<feature type="transmembrane region" description="Helical" evidence="13">
    <location>
        <begin position="205"/>
        <end position="224"/>
    </location>
</feature>
<feature type="transmembrane region" description="Helical" evidence="13">
    <location>
        <begin position="396"/>
        <end position="418"/>
    </location>
</feature>
<dbReference type="InterPro" id="IPR002528">
    <property type="entry name" value="MATE_fam"/>
</dbReference>
<dbReference type="InterPro" id="IPR050222">
    <property type="entry name" value="MATE_MdtK"/>
</dbReference>
<dbReference type="PIRSF" id="PIRSF006603">
    <property type="entry name" value="DinF"/>
    <property type="match status" value="1"/>
</dbReference>
<evidence type="ECO:0000256" key="6">
    <source>
        <dbReference type="ARBA" id="ARBA00022449"/>
    </source>
</evidence>
<evidence type="ECO:0000256" key="3">
    <source>
        <dbReference type="ARBA" id="ARBA00010199"/>
    </source>
</evidence>
<reference evidence="14" key="2">
    <citation type="journal article" date="2021" name="PeerJ">
        <title>Extensive microbial diversity within the chicken gut microbiome revealed by metagenomics and culture.</title>
        <authorList>
            <person name="Gilroy R."/>
            <person name="Ravi A."/>
            <person name="Getino M."/>
            <person name="Pursley I."/>
            <person name="Horton D.L."/>
            <person name="Alikhan N.F."/>
            <person name="Baker D."/>
            <person name="Gharbi K."/>
            <person name="Hall N."/>
            <person name="Watson M."/>
            <person name="Adriaenssens E.M."/>
            <person name="Foster-Nyarko E."/>
            <person name="Jarju S."/>
            <person name="Secka A."/>
            <person name="Antonio M."/>
            <person name="Oren A."/>
            <person name="Chaudhuri R.R."/>
            <person name="La Ragione R."/>
            <person name="Hildebrand F."/>
            <person name="Pallen M.J."/>
        </authorList>
    </citation>
    <scope>NUCLEOTIDE SEQUENCE</scope>
    <source>
        <strain evidence="14">CHK176-22527</strain>
    </source>
</reference>
<gene>
    <name evidence="14" type="ORF">IAD12_06440</name>
</gene>
<evidence type="ECO:0000256" key="9">
    <source>
        <dbReference type="ARBA" id="ARBA00022989"/>
    </source>
</evidence>
<organism evidence="14 15">
    <name type="scientific">Candidatus Allocopromorpha excrementavium</name>
    <dbReference type="NCBI Taxonomy" id="2840741"/>
    <lineage>
        <taxon>Bacteria</taxon>
        <taxon>Bacillati</taxon>
        <taxon>Bacillota</taxon>
        <taxon>Clostridia</taxon>
        <taxon>Eubacteriales</taxon>
        <taxon>Eubacteriaceae</taxon>
        <taxon>Eubacteriaceae incertae sedis</taxon>
        <taxon>Candidatus Allocopromorpha</taxon>
    </lineage>
</organism>
<evidence type="ECO:0000256" key="10">
    <source>
        <dbReference type="ARBA" id="ARBA00023065"/>
    </source>
</evidence>
<feature type="transmembrane region" description="Helical" evidence="13">
    <location>
        <begin position="265"/>
        <end position="284"/>
    </location>
</feature>
<keyword evidence="9 13" id="KW-1133">Transmembrane helix</keyword>